<organism evidence="7 8">
    <name type="scientific">Pseudoduganella namucuonensis</name>
    <dbReference type="NCBI Taxonomy" id="1035707"/>
    <lineage>
        <taxon>Bacteria</taxon>
        <taxon>Pseudomonadati</taxon>
        <taxon>Pseudomonadota</taxon>
        <taxon>Betaproteobacteria</taxon>
        <taxon>Burkholderiales</taxon>
        <taxon>Oxalobacteraceae</taxon>
        <taxon>Telluria group</taxon>
        <taxon>Pseudoduganella</taxon>
    </lineage>
</organism>
<evidence type="ECO:0000256" key="6">
    <source>
        <dbReference type="SAM" id="Phobius"/>
    </source>
</evidence>
<comment type="subcellular location">
    <subcellularLocation>
        <location evidence="1">Cell membrane</location>
        <topology evidence="1">Multi-pass membrane protein</topology>
    </subcellularLocation>
</comment>
<feature type="transmembrane region" description="Helical" evidence="6">
    <location>
        <begin position="166"/>
        <end position="184"/>
    </location>
</feature>
<dbReference type="CDD" id="cd06581">
    <property type="entry name" value="TM_PBP1_LivM_like"/>
    <property type="match status" value="1"/>
</dbReference>
<evidence type="ECO:0000256" key="2">
    <source>
        <dbReference type="ARBA" id="ARBA00022475"/>
    </source>
</evidence>
<dbReference type="PANTHER" id="PTHR30482">
    <property type="entry name" value="HIGH-AFFINITY BRANCHED-CHAIN AMINO ACID TRANSPORT SYSTEM PERMEASE"/>
    <property type="match status" value="1"/>
</dbReference>
<dbReference type="InterPro" id="IPR001851">
    <property type="entry name" value="ABC_transp_permease"/>
</dbReference>
<keyword evidence="3 6" id="KW-0812">Transmembrane</keyword>
<dbReference type="InterPro" id="IPR043428">
    <property type="entry name" value="LivM-like"/>
</dbReference>
<keyword evidence="5 6" id="KW-0472">Membrane</keyword>
<keyword evidence="2" id="KW-1003">Cell membrane</keyword>
<feature type="transmembrane region" description="Helical" evidence="6">
    <location>
        <begin position="120"/>
        <end position="140"/>
    </location>
</feature>
<sequence>MLSANLSALRRPANLVPVLLLAMLALVPFVATAAEQPFYIVFFARILVYAIAATALNLALGFGGLVSLGHALFLGLGAYSVAIPAYHGIDNGWVHLAICVVSCGLVGLLTGAVSLRTTGIGFIMITLAFAQMGYFVFVSLKQYGGDDGTPITATSRFFGQDLGQPLTAYAVAFAVLCLVIWWTARLRVAPFGMVLRGARQNARRVNAIGLQGRRYLLAAYVMSAVLCGVAGMLLANLTAFASPATLSWIVSGDLIVMIVLGGLGTVFGPLLGAVAFMGAEELLKMATEFWPAIFGLAIFLIALLRTAGLAGLLAKLSPPRSRAAPEEAPDGVAATAPTVAVPAATNTAANTAATAAGPIAAPAAGGQA</sequence>
<reference evidence="8" key="1">
    <citation type="submission" date="2016-10" db="EMBL/GenBank/DDBJ databases">
        <authorList>
            <person name="Varghese N."/>
            <person name="Submissions S."/>
        </authorList>
    </citation>
    <scope>NUCLEOTIDE SEQUENCE [LARGE SCALE GENOMIC DNA]</scope>
    <source>
        <strain evidence="8">CGMCC 1.11014</strain>
    </source>
</reference>
<evidence type="ECO:0000256" key="5">
    <source>
        <dbReference type="ARBA" id="ARBA00023136"/>
    </source>
</evidence>
<dbReference type="Pfam" id="PF02653">
    <property type="entry name" value="BPD_transp_2"/>
    <property type="match status" value="1"/>
</dbReference>
<accession>A0A1I7GZH9</accession>
<dbReference type="PANTHER" id="PTHR30482:SF17">
    <property type="entry name" value="ABC TRANSPORTER ATP-BINDING PROTEIN"/>
    <property type="match status" value="1"/>
</dbReference>
<dbReference type="Proteomes" id="UP000199391">
    <property type="component" value="Unassembled WGS sequence"/>
</dbReference>
<evidence type="ECO:0000256" key="4">
    <source>
        <dbReference type="ARBA" id="ARBA00022989"/>
    </source>
</evidence>
<feature type="transmembrane region" description="Helical" evidence="6">
    <location>
        <begin position="93"/>
        <end position="113"/>
    </location>
</feature>
<evidence type="ECO:0000256" key="1">
    <source>
        <dbReference type="ARBA" id="ARBA00004651"/>
    </source>
</evidence>
<protein>
    <submittedName>
        <fullName evidence="7">Amino acid/amide ABC transporter membrane protein 2, HAAT family</fullName>
    </submittedName>
</protein>
<dbReference type="STRING" id="1035707.SAMN05216552_1004219"/>
<feature type="transmembrane region" description="Helical" evidence="6">
    <location>
        <begin position="289"/>
        <end position="314"/>
    </location>
</feature>
<keyword evidence="8" id="KW-1185">Reference proteome</keyword>
<evidence type="ECO:0000313" key="8">
    <source>
        <dbReference type="Proteomes" id="UP000199391"/>
    </source>
</evidence>
<dbReference type="EMBL" id="FPBO01000004">
    <property type="protein sequence ID" value="SFU53858.1"/>
    <property type="molecule type" value="Genomic_DNA"/>
</dbReference>
<feature type="transmembrane region" description="Helical" evidence="6">
    <location>
        <begin position="69"/>
        <end position="87"/>
    </location>
</feature>
<feature type="transmembrane region" description="Helical" evidence="6">
    <location>
        <begin position="215"/>
        <end position="234"/>
    </location>
</feature>
<name>A0A1I7GZH9_9BURK</name>
<evidence type="ECO:0000313" key="7">
    <source>
        <dbReference type="EMBL" id="SFU53858.1"/>
    </source>
</evidence>
<dbReference type="GO" id="GO:0015658">
    <property type="term" value="F:branched-chain amino acid transmembrane transporter activity"/>
    <property type="evidence" value="ECO:0007669"/>
    <property type="project" value="InterPro"/>
</dbReference>
<proteinExistence type="predicted"/>
<evidence type="ECO:0000256" key="3">
    <source>
        <dbReference type="ARBA" id="ARBA00022692"/>
    </source>
</evidence>
<gene>
    <name evidence="7" type="ORF">SAMN05216552_1004219</name>
</gene>
<feature type="transmembrane region" description="Helical" evidence="6">
    <location>
        <begin position="254"/>
        <end position="277"/>
    </location>
</feature>
<dbReference type="RefSeq" id="WP_093554710.1">
    <property type="nucleotide sequence ID" value="NZ_FPBO01000004.1"/>
</dbReference>
<dbReference type="GO" id="GO:0005886">
    <property type="term" value="C:plasma membrane"/>
    <property type="evidence" value="ECO:0007669"/>
    <property type="project" value="UniProtKB-SubCell"/>
</dbReference>
<keyword evidence="4 6" id="KW-1133">Transmembrane helix</keyword>
<feature type="transmembrane region" description="Helical" evidence="6">
    <location>
        <begin position="43"/>
        <end position="62"/>
    </location>
</feature>
<dbReference type="OrthoDB" id="3460090at2"/>
<dbReference type="AlphaFoldDB" id="A0A1I7GZH9"/>